<evidence type="ECO:0000256" key="6">
    <source>
        <dbReference type="ARBA" id="ARBA00023136"/>
    </source>
</evidence>
<keyword evidence="6" id="KW-0472">Membrane</keyword>
<dbReference type="Proteomes" id="UP000006727">
    <property type="component" value="Chromosome 10"/>
</dbReference>
<gene>
    <name evidence="8" type="ORF">PHYPA_013231</name>
</gene>
<comment type="subcellular location">
    <subcellularLocation>
        <location evidence="1">Membrane</location>
        <topology evidence="1">Multi-pass membrane protein</topology>
    </subcellularLocation>
</comment>
<dbReference type="Gramene" id="Pp3c10_370V3.1">
    <property type="protein sequence ID" value="PAC:32901180.CDS.1"/>
    <property type="gene ID" value="Pp3c10_370"/>
</dbReference>
<dbReference type="GO" id="GO:0016020">
    <property type="term" value="C:membrane"/>
    <property type="evidence" value="ECO:0007669"/>
    <property type="project" value="UniProtKB-SubCell"/>
</dbReference>
<keyword evidence="2" id="KW-0813">Transport</keyword>
<dbReference type="PANTHER" id="PTHR12226:SF2">
    <property type="entry name" value="MANNOSE-P-DOLICHOL UTILIZATION DEFECT 1 PROTEIN"/>
    <property type="match status" value="1"/>
</dbReference>
<dbReference type="InParanoid" id="A0A2K1JX50"/>
<protein>
    <recommendedName>
        <fullName evidence="11">Mannose-P-dolichol utilization defect 1 protein homolog</fullName>
    </recommendedName>
</protein>
<dbReference type="STRING" id="3218.A0A2K1JX50"/>
<reference evidence="8 10" key="1">
    <citation type="journal article" date="2008" name="Science">
        <title>The Physcomitrella genome reveals evolutionary insights into the conquest of land by plants.</title>
        <authorList>
            <person name="Rensing S."/>
            <person name="Lang D."/>
            <person name="Zimmer A."/>
            <person name="Terry A."/>
            <person name="Salamov A."/>
            <person name="Shapiro H."/>
            <person name="Nishiyama T."/>
            <person name="Perroud P.-F."/>
            <person name="Lindquist E."/>
            <person name="Kamisugi Y."/>
            <person name="Tanahashi T."/>
            <person name="Sakakibara K."/>
            <person name="Fujita T."/>
            <person name="Oishi K."/>
            <person name="Shin-I T."/>
            <person name="Kuroki Y."/>
            <person name="Toyoda A."/>
            <person name="Suzuki Y."/>
            <person name="Hashimoto A."/>
            <person name="Yamaguchi K."/>
            <person name="Sugano A."/>
            <person name="Kohara Y."/>
            <person name="Fujiyama A."/>
            <person name="Anterola A."/>
            <person name="Aoki S."/>
            <person name="Ashton N."/>
            <person name="Barbazuk W.B."/>
            <person name="Barker E."/>
            <person name="Bennetzen J."/>
            <person name="Bezanilla M."/>
            <person name="Blankenship R."/>
            <person name="Cho S.H."/>
            <person name="Dutcher S."/>
            <person name="Estelle M."/>
            <person name="Fawcett J.A."/>
            <person name="Gundlach H."/>
            <person name="Hanada K."/>
            <person name="Heyl A."/>
            <person name="Hicks K.A."/>
            <person name="Hugh J."/>
            <person name="Lohr M."/>
            <person name="Mayer K."/>
            <person name="Melkozernov A."/>
            <person name="Murata T."/>
            <person name="Nelson D."/>
            <person name="Pils B."/>
            <person name="Prigge M."/>
            <person name="Reiss B."/>
            <person name="Renner T."/>
            <person name="Rombauts S."/>
            <person name="Rushton P."/>
            <person name="Sanderfoot A."/>
            <person name="Schween G."/>
            <person name="Shiu S.-H."/>
            <person name="Stueber K."/>
            <person name="Theodoulou F.L."/>
            <person name="Tu H."/>
            <person name="Van de Peer Y."/>
            <person name="Verrier P.J."/>
            <person name="Waters E."/>
            <person name="Wood A."/>
            <person name="Yang L."/>
            <person name="Cove D."/>
            <person name="Cuming A."/>
            <person name="Hasebe M."/>
            <person name="Lucas S."/>
            <person name="Mishler D.B."/>
            <person name="Reski R."/>
            <person name="Grigoriev I."/>
            <person name="Quatrano R.S."/>
            <person name="Boore J.L."/>
        </authorList>
    </citation>
    <scope>NUCLEOTIDE SEQUENCE [LARGE SCALE GENOMIC DNA]</scope>
    <source>
        <strain evidence="9 10">cv. Gransden 2004</strain>
    </source>
</reference>
<evidence type="ECO:0000256" key="2">
    <source>
        <dbReference type="ARBA" id="ARBA00022448"/>
    </source>
</evidence>
<evidence type="ECO:0000313" key="9">
    <source>
        <dbReference type="EnsemblPlants" id="PAC:32901180.CDS.1"/>
    </source>
</evidence>
<dbReference type="InterPro" id="IPR006603">
    <property type="entry name" value="PQ-loop_rpt"/>
</dbReference>
<evidence type="ECO:0008006" key="11">
    <source>
        <dbReference type="Google" id="ProtNLM"/>
    </source>
</evidence>
<dbReference type="InterPro" id="IPR016817">
    <property type="entry name" value="MannP-dilichol_defect-1"/>
</dbReference>
<evidence type="ECO:0000256" key="1">
    <source>
        <dbReference type="ARBA" id="ARBA00004141"/>
    </source>
</evidence>
<dbReference type="EMBL" id="ABEU02000010">
    <property type="protein sequence ID" value="PNR46112.1"/>
    <property type="molecule type" value="Genomic_DNA"/>
</dbReference>
<keyword evidence="3" id="KW-0812">Transmembrane</keyword>
<dbReference type="PaxDb" id="3218-PP1S95_44V6.1"/>
<keyword evidence="5" id="KW-1133">Transmembrane helix</keyword>
<keyword evidence="4" id="KW-0677">Repeat</keyword>
<keyword evidence="10" id="KW-1185">Reference proteome</keyword>
<evidence type="ECO:0000313" key="8">
    <source>
        <dbReference type="EMBL" id="PNR46112.1"/>
    </source>
</evidence>
<dbReference type="Pfam" id="PF04193">
    <property type="entry name" value="PQ-loop"/>
    <property type="match status" value="1"/>
</dbReference>
<organism evidence="8">
    <name type="scientific">Physcomitrium patens</name>
    <name type="common">Spreading-leaved earth moss</name>
    <name type="synonym">Physcomitrella patens</name>
    <dbReference type="NCBI Taxonomy" id="3218"/>
    <lineage>
        <taxon>Eukaryota</taxon>
        <taxon>Viridiplantae</taxon>
        <taxon>Streptophyta</taxon>
        <taxon>Embryophyta</taxon>
        <taxon>Bryophyta</taxon>
        <taxon>Bryophytina</taxon>
        <taxon>Bryopsida</taxon>
        <taxon>Funariidae</taxon>
        <taxon>Funariales</taxon>
        <taxon>Funariaceae</taxon>
        <taxon>Physcomitrium</taxon>
    </lineage>
</organism>
<name>A0A2K1JX50_PHYPA</name>
<evidence type="ECO:0000313" key="10">
    <source>
        <dbReference type="Proteomes" id="UP000006727"/>
    </source>
</evidence>
<proteinExistence type="inferred from homology"/>
<dbReference type="Gene3D" id="1.20.1280.290">
    <property type="match status" value="1"/>
</dbReference>
<sequence>MYQFFHLSALIYYSNPIFFAARLPQIHQNWKTKHTGQLSFLTNFMTFSECGVRTFTSIQENAPFDLAVGSVLVLLTNGVVCAQVVTYGSTPEPPHEKLVSDAKAD</sequence>
<evidence type="ECO:0000256" key="5">
    <source>
        <dbReference type="ARBA" id="ARBA00022989"/>
    </source>
</evidence>
<reference evidence="8 10" key="2">
    <citation type="journal article" date="2018" name="Plant J.">
        <title>The Physcomitrella patens chromosome-scale assembly reveals moss genome structure and evolution.</title>
        <authorList>
            <person name="Lang D."/>
            <person name="Ullrich K.K."/>
            <person name="Murat F."/>
            <person name="Fuchs J."/>
            <person name="Jenkins J."/>
            <person name="Haas F.B."/>
            <person name="Piednoel M."/>
            <person name="Gundlach H."/>
            <person name="Van Bel M."/>
            <person name="Meyberg R."/>
            <person name="Vives C."/>
            <person name="Morata J."/>
            <person name="Symeonidi A."/>
            <person name="Hiss M."/>
            <person name="Muchero W."/>
            <person name="Kamisugi Y."/>
            <person name="Saleh O."/>
            <person name="Blanc G."/>
            <person name="Decker E.L."/>
            <person name="van Gessel N."/>
            <person name="Grimwood J."/>
            <person name="Hayes R.D."/>
            <person name="Graham S.W."/>
            <person name="Gunter L.E."/>
            <person name="McDaniel S.F."/>
            <person name="Hoernstein S.N.W."/>
            <person name="Larsson A."/>
            <person name="Li F.W."/>
            <person name="Perroud P.F."/>
            <person name="Phillips J."/>
            <person name="Ranjan P."/>
            <person name="Rokshar D.S."/>
            <person name="Rothfels C.J."/>
            <person name="Schneider L."/>
            <person name="Shu S."/>
            <person name="Stevenson D.W."/>
            <person name="Thummler F."/>
            <person name="Tillich M."/>
            <person name="Villarreal Aguilar J.C."/>
            <person name="Widiez T."/>
            <person name="Wong G.K."/>
            <person name="Wymore A."/>
            <person name="Zhang Y."/>
            <person name="Zimmer A.D."/>
            <person name="Quatrano R.S."/>
            <person name="Mayer K.F.X."/>
            <person name="Goodstein D."/>
            <person name="Casacuberta J.M."/>
            <person name="Vandepoele K."/>
            <person name="Reski R."/>
            <person name="Cuming A.C."/>
            <person name="Tuskan G.A."/>
            <person name="Maumus F."/>
            <person name="Salse J."/>
            <person name="Schmutz J."/>
            <person name="Rensing S.A."/>
        </authorList>
    </citation>
    <scope>NUCLEOTIDE SEQUENCE [LARGE SCALE GENOMIC DNA]</scope>
    <source>
        <strain evidence="9 10">cv. Gransden 2004</strain>
    </source>
</reference>
<evidence type="ECO:0000256" key="3">
    <source>
        <dbReference type="ARBA" id="ARBA00022692"/>
    </source>
</evidence>
<dbReference type="PANTHER" id="PTHR12226">
    <property type="entry name" value="MANNOSE-P-DOLICHOL UTILIZATION DEFECT 1 LEC35 -RELATED"/>
    <property type="match status" value="1"/>
</dbReference>
<evidence type="ECO:0000256" key="4">
    <source>
        <dbReference type="ARBA" id="ARBA00022737"/>
    </source>
</evidence>
<evidence type="ECO:0000256" key="7">
    <source>
        <dbReference type="ARBA" id="ARBA00038475"/>
    </source>
</evidence>
<comment type="similarity">
    <text evidence="7">Belongs to the MPDU1 (TC 2.A.43.3) family.</text>
</comment>
<reference evidence="9" key="3">
    <citation type="submission" date="2020-12" db="UniProtKB">
        <authorList>
            <consortium name="EnsemblPlants"/>
        </authorList>
    </citation>
    <scope>IDENTIFICATION</scope>
</reference>
<dbReference type="AlphaFoldDB" id="A0A2K1JX50"/>
<dbReference type="EnsemblPlants" id="Pp3c10_370V3.1">
    <property type="protein sequence ID" value="PAC:32901180.CDS.1"/>
    <property type="gene ID" value="Pp3c10_370"/>
</dbReference>
<accession>A0A2K1JX50</accession>